<evidence type="ECO:0000256" key="2">
    <source>
        <dbReference type="ARBA" id="ARBA00022692"/>
    </source>
</evidence>
<evidence type="ECO:0000256" key="1">
    <source>
        <dbReference type="ARBA" id="ARBA00004167"/>
    </source>
</evidence>
<dbReference type="InterPro" id="IPR013783">
    <property type="entry name" value="Ig-like_fold"/>
</dbReference>
<dbReference type="FunCoup" id="H3DLJ3">
    <property type="interactions" value="1096"/>
</dbReference>
<evidence type="ECO:0000256" key="5">
    <source>
        <dbReference type="ARBA" id="ARBA00023136"/>
    </source>
</evidence>
<evidence type="ECO:0000256" key="6">
    <source>
        <dbReference type="ARBA" id="ARBA00023170"/>
    </source>
</evidence>
<dbReference type="Gene3D" id="2.60.40.10">
    <property type="entry name" value="Immunoglobulins"/>
    <property type="match status" value="2"/>
</dbReference>
<evidence type="ECO:0000256" key="3">
    <source>
        <dbReference type="ARBA" id="ARBA00022729"/>
    </source>
</evidence>
<dbReference type="PANTHER" id="PTHR23037:SF42">
    <property type="entry name" value="CYTOKINE RECEPTOR COMMON SUBUNIT GAMMA ISOFORM X1-RELATED"/>
    <property type="match status" value="1"/>
</dbReference>
<keyword evidence="2 7" id="KW-0812">Transmembrane</keyword>
<dbReference type="HOGENOM" id="CLU_060544_1_0_1"/>
<dbReference type="InterPro" id="IPR048651">
    <property type="entry name" value="CRLF2-like_D1"/>
</dbReference>
<dbReference type="STRING" id="99883.ENSTNIP00000021391"/>
<dbReference type="SUPFAM" id="SSF49265">
    <property type="entry name" value="Fibronectin type III"/>
    <property type="match status" value="2"/>
</dbReference>
<dbReference type="InParanoid" id="H3DLJ3"/>
<keyword evidence="11" id="KW-1185">Reference proteome</keyword>
<dbReference type="GO" id="GO:0004896">
    <property type="term" value="F:cytokine receptor activity"/>
    <property type="evidence" value="ECO:0007669"/>
    <property type="project" value="TreeGrafter"/>
</dbReference>
<protein>
    <recommendedName>
        <fullName evidence="9">Cytokine receptor-like factor 2-like D1 domain-containing protein</fullName>
    </recommendedName>
</protein>
<accession>H3DLJ3</accession>
<keyword evidence="6" id="KW-0675">Receptor</keyword>
<evidence type="ECO:0000256" key="7">
    <source>
        <dbReference type="SAM" id="Phobius"/>
    </source>
</evidence>
<dbReference type="Ensembl" id="ENSTNIT00000021626.1">
    <property type="protein sequence ID" value="ENSTNIP00000021391.1"/>
    <property type="gene ID" value="ENSTNIG00000018225.1"/>
</dbReference>
<reference evidence="11" key="1">
    <citation type="journal article" date="2004" name="Nature">
        <title>Genome duplication in the teleost fish Tetraodon nigroviridis reveals the early vertebrate proto-karyotype.</title>
        <authorList>
            <person name="Jaillon O."/>
            <person name="Aury J.-M."/>
            <person name="Brunet F."/>
            <person name="Petit J.-L."/>
            <person name="Stange-Thomann N."/>
            <person name="Mauceli E."/>
            <person name="Bouneau L."/>
            <person name="Fischer C."/>
            <person name="Ozouf-Costaz C."/>
            <person name="Bernot A."/>
            <person name="Nicaud S."/>
            <person name="Jaffe D."/>
            <person name="Fisher S."/>
            <person name="Lutfalla G."/>
            <person name="Dossat C."/>
            <person name="Segurens B."/>
            <person name="Dasilva C."/>
            <person name="Salanoubat M."/>
            <person name="Levy M."/>
            <person name="Boudet N."/>
            <person name="Castellano S."/>
            <person name="Anthouard V."/>
            <person name="Jubin C."/>
            <person name="Castelli V."/>
            <person name="Katinka M."/>
            <person name="Vacherie B."/>
            <person name="Biemont C."/>
            <person name="Skalli Z."/>
            <person name="Cattolico L."/>
            <person name="Poulain J."/>
            <person name="De Berardinis V."/>
            <person name="Cruaud C."/>
            <person name="Duprat S."/>
            <person name="Brottier P."/>
            <person name="Coutanceau J.-P."/>
            <person name="Gouzy J."/>
            <person name="Parra G."/>
            <person name="Lardier G."/>
            <person name="Chapple C."/>
            <person name="McKernan K.J."/>
            <person name="McEwan P."/>
            <person name="Bosak S."/>
            <person name="Kellis M."/>
            <person name="Volff J.-N."/>
            <person name="Guigo R."/>
            <person name="Zody M.C."/>
            <person name="Mesirov J."/>
            <person name="Lindblad-Toh K."/>
            <person name="Birren B."/>
            <person name="Nusbaum C."/>
            <person name="Kahn D."/>
            <person name="Robinson-Rechavi M."/>
            <person name="Laudet V."/>
            <person name="Schachter V."/>
            <person name="Quetier F."/>
            <person name="Saurin W."/>
            <person name="Scarpelli C."/>
            <person name="Wincker P."/>
            <person name="Lander E.S."/>
            <person name="Weissenbach J."/>
            <person name="Roest Crollius H."/>
        </authorList>
    </citation>
    <scope>NUCLEOTIDE SEQUENCE [LARGE SCALE GENOMIC DNA]</scope>
</reference>
<evidence type="ECO:0000259" key="9">
    <source>
        <dbReference type="Pfam" id="PF21604"/>
    </source>
</evidence>
<feature type="signal peptide" evidence="8">
    <location>
        <begin position="1"/>
        <end position="19"/>
    </location>
</feature>
<dbReference type="Proteomes" id="UP000007303">
    <property type="component" value="Unassembled WGS sequence"/>
</dbReference>
<reference evidence="10" key="3">
    <citation type="submission" date="2025-09" db="UniProtKB">
        <authorList>
            <consortium name="Ensembl"/>
        </authorList>
    </citation>
    <scope>IDENTIFICATION</scope>
</reference>
<dbReference type="Pfam" id="PF21604">
    <property type="entry name" value="CRLF2_D1"/>
    <property type="match status" value="1"/>
</dbReference>
<dbReference type="InterPro" id="IPR036116">
    <property type="entry name" value="FN3_sf"/>
</dbReference>
<organism evidence="10 11">
    <name type="scientific">Tetraodon nigroviridis</name>
    <name type="common">Spotted green pufferfish</name>
    <name type="synonym">Chelonodon nigroviridis</name>
    <dbReference type="NCBI Taxonomy" id="99883"/>
    <lineage>
        <taxon>Eukaryota</taxon>
        <taxon>Metazoa</taxon>
        <taxon>Chordata</taxon>
        <taxon>Craniata</taxon>
        <taxon>Vertebrata</taxon>
        <taxon>Euteleostomi</taxon>
        <taxon>Actinopterygii</taxon>
        <taxon>Neopterygii</taxon>
        <taxon>Teleostei</taxon>
        <taxon>Neoteleostei</taxon>
        <taxon>Acanthomorphata</taxon>
        <taxon>Eupercaria</taxon>
        <taxon>Tetraodontiformes</taxon>
        <taxon>Tetradontoidea</taxon>
        <taxon>Tetraodontidae</taxon>
        <taxon>Tetraodon</taxon>
    </lineage>
</organism>
<feature type="transmembrane region" description="Helical" evidence="7">
    <location>
        <begin position="219"/>
        <end position="239"/>
    </location>
</feature>
<feature type="chain" id="PRO_5003582485" description="Cytokine receptor-like factor 2-like D1 domain-containing protein" evidence="8">
    <location>
        <begin position="20"/>
        <end position="299"/>
    </location>
</feature>
<keyword evidence="3 8" id="KW-0732">Signal</keyword>
<name>H3DLJ3_TETNG</name>
<evidence type="ECO:0000256" key="8">
    <source>
        <dbReference type="SAM" id="SignalP"/>
    </source>
</evidence>
<sequence length="299" mass="34649">AMSVQRLLLLLYLSDGVLTKQLPEVDCIVMYLETVRCVWNGQGPPEFNYTFHGWFHFDNEMECPTYLWESGTRVGCVQPYGNRENRFNSFYTKLQYGSFNSFSTHTLKSKVKLRPPFNLTMKIGDDANLWCYWNQTNSCEENEVRYRTNSREWQQSSVVSSRSFCINLPSASSLYELQVRGRVESSCGESLFWSDWSEPVLWGSNNGTAKTGKSMSMSWWTLLLYSAGALTLILLVMMLRHRESHRVRIILLPVVPKPSFPSTIQDWLSHSKGLNESFKQNYHERACPVREYCPVPQPD</sequence>
<evidence type="ECO:0000256" key="4">
    <source>
        <dbReference type="ARBA" id="ARBA00022989"/>
    </source>
</evidence>
<keyword evidence="5 7" id="KW-0472">Membrane</keyword>
<dbReference type="GO" id="GO:0016064">
    <property type="term" value="P:immunoglobulin mediated immune response"/>
    <property type="evidence" value="ECO:0007669"/>
    <property type="project" value="TreeGrafter"/>
</dbReference>
<reference evidence="10" key="2">
    <citation type="submission" date="2025-08" db="UniProtKB">
        <authorList>
            <consortium name="Ensembl"/>
        </authorList>
    </citation>
    <scope>IDENTIFICATION</scope>
</reference>
<comment type="subcellular location">
    <subcellularLocation>
        <location evidence="1">Membrane</location>
        <topology evidence="1">Single-pass membrane protein</topology>
    </subcellularLocation>
</comment>
<evidence type="ECO:0000313" key="10">
    <source>
        <dbReference type="Ensembl" id="ENSTNIP00000021391.1"/>
    </source>
</evidence>
<dbReference type="PANTHER" id="PTHR23037">
    <property type="entry name" value="CYTOKINE RECEPTOR"/>
    <property type="match status" value="1"/>
</dbReference>
<feature type="domain" description="Cytokine receptor-like factor 2-like D1" evidence="9">
    <location>
        <begin position="32"/>
        <end position="77"/>
    </location>
</feature>
<dbReference type="GO" id="GO:0009897">
    <property type="term" value="C:external side of plasma membrane"/>
    <property type="evidence" value="ECO:0007669"/>
    <property type="project" value="TreeGrafter"/>
</dbReference>
<dbReference type="OMA" id="TAGCWLQ"/>
<evidence type="ECO:0000313" key="11">
    <source>
        <dbReference type="Proteomes" id="UP000007303"/>
    </source>
</evidence>
<proteinExistence type="predicted"/>
<dbReference type="GeneTree" id="ENSGT00940000164309"/>
<dbReference type="AlphaFoldDB" id="H3DLJ3"/>
<keyword evidence="4 7" id="KW-1133">Transmembrane helix</keyword>